<dbReference type="InterPro" id="IPR000462">
    <property type="entry name" value="CDP-OH_P_trans"/>
</dbReference>
<dbReference type="PANTHER" id="PTHR10414">
    <property type="entry name" value="ETHANOLAMINEPHOSPHOTRANSFERASE"/>
    <property type="match status" value="1"/>
</dbReference>
<evidence type="ECO:0000313" key="17">
    <source>
        <dbReference type="EMBL" id="OQR77410.1"/>
    </source>
</evidence>
<evidence type="ECO:0000256" key="9">
    <source>
        <dbReference type="ARBA" id="ARBA00036100"/>
    </source>
</evidence>
<proteinExistence type="inferred from homology"/>
<dbReference type="AlphaFoldDB" id="A0A1V9XV92"/>
<feature type="transmembrane region" description="Helical" evidence="16">
    <location>
        <begin position="217"/>
        <end position="238"/>
    </location>
</feature>
<keyword evidence="7" id="KW-0443">Lipid metabolism</keyword>
<evidence type="ECO:0000256" key="4">
    <source>
        <dbReference type="ARBA" id="ARBA00022692"/>
    </source>
</evidence>
<evidence type="ECO:0000256" key="10">
    <source>
        <dbReference type="ARBA" id="ARBA00036651"/>
    </source>
</evidence>
<evidence type="ECO:0000256" key="7">
    <source>
        <dbReference type="ARBA" id="ARBA00023209"/>
    </source>
</evidence>
<protein>
    <recommendedName>
        <fullName evidence="13">diacylglycerol cholinephosphotransferase</fullName>
        <ecNumber evidence="13">2.7.8.2</ecNumber>
    </recommendedName>
</protein>
<gene>
    <name evidence="17" type="ORF">BIW11_00445</name>
</gene>
<comment type="catalytic activity">
    <reaction evidence="14">
        <text>CDP-choline + a 1,2-diacyl-sn-glycerol = a 1,2-diacyl-sn-glycero-3-phosphocholine + CMP + H(+)</text>
        <dbReference type="Rhea" id="RHEA:32939"/>
        <dbReference type="ChEBI" id="CHEBI:15378"/>
        <dbReference type="ChEBI" id="CHEBI:17815"/>
        <dbReference type="ChEBI" id="CHEBI:57643"/>
        <dbReference type="ChEBI" id="CHEBI:58779"/>
        <dbReference type="ChEBI" id="CHEBI:60377"/>
        <dbReference type="EC" id="2.7.8.2"/>
    </reaction>
    <physiologicalReaction direction="left-to-right" evidence="14">
        <dbReference type="Rhea" id="RHEA:32940"/>
    </physiologicalReaction>
</comment>
<dbReference type="GO" id="GO:0005794">
    <property type="term" value="C:Golgi apparatus"/>
    <property type="evidence" value="ECO:0007669"/>
    <property type="project" value="TreeGrafter"/>
</dbReference>
<evidence type="ECO:0000256" key="2">
    <source>
        <dbReference type="ARBA" id="ARBA00010441"/>
    </source>
</evidence>
<comment type="catalytic activity">
    <reaction evidence="10">
        <text>1,2-dioctanoyl-sn-glycerol + CDP-choline = 1,2-dioctanoyl-sn-glycero-3-phosphocholine + CMP + H(+)</text>
        <dbReference type="Rhea" id="RHEA:54232"/>
        <dbReference type="ChEBI" id="CHEBI:15378"/>
        <dbReference type="ChEBI" id="CHEBI:58779"/>
        <dbReference type="ChEBI" id="CHEBI:60377"/>
        <dbReference type="ChEBI" id="CHEBI:76979"/>
        <dbReference type="ChEBI" id="CHEBI:78228"/>
    </reaction>
    <physiologicalReaction direction="left-to-right" evidence="10">
        <dbReference type="Rhea" id="RHEA:54233"/>
    </physiologicalReaction>
</comment>
<dbReference type="GO" id="GO:0005789">
    <property type="term" value="C:endoplasmic reticulum membrane"/>
    <property type="evidence" value="ECO:0007669"/>
    <property type="project" value="TreeGrafter"/>
</dbReference>
<keyword evidence="3 15" id="KW-0808">Transferase</keyword>
<keyword evidence="4 16" id="KW-0812">Transmembrane</keyword>
<dbReference type="FunCoup" id="A0A1V9XV92">
    <property type="interactions" value="1329"/>
</dbReference>
<dbReference type="Gene3D" id="1.20.120.1760">
    <property type="match status" value="1"/>
</dbReference>
<dbReference type="PROSITE" id="PS00379">
    <property type="entry name" value="CDP_ALCOHOL_P_TRANSF"/>
    <property type="match status" value="1"/>
</dbReference>
<feature type="transmembrane region" description="Helical" evidence="16">
    <location>
        <begin position="250"/>
        <end position="272"/>
    </location>
</feature>
<dbReference type="EC" id="2.7.8.2" evidence="13"/>
<name>A0A1V9XV92_9ACAR</name>
<evidence type="ECO:0000256" key="1">
    <source>
        <dbReference type="ARBA" id="ARBA00004141"/>
    </source>
</evidence>
<dbReference type="Proteomes" id="UP000192247">
    <property type="component" value="Unassembled WGS sequence"/>
</dbReference>
<evidence type="ECO:0000256" key="3">
    <source>
        <dbReference type="ARBA" id="ARBA00022679"/>
    </source>
</evidence>
<sequence length="391" mass="43848">MLRWIQYEKVLEPSQLRRLAQHKYNCDGCSLLEPLFQPLWNAVTSQLPLWLAPNLMTMLGLIVNIVTTLLLVWYSPDGKSPVPAWCLVLSALGLFIYQTLDACDGKQARRTSSSSPLGELFDHGCDSVSTVFVSIGSCITMGYGNAPDYMFLQSFIAISLFYCAHWQTFVSGALNVGSFDVTEVQCIVIFIYLLTAAFGQEIWAAELPLLGVELRFVPFYLGLLCALYVFLRQFRVILWGGAGKNGSSVAGTSVLSPSIPYALVIVPAYCIFKKSESHLFEYNPTLYIIAFGIVAAKVTCRLIVAQMSKSEMKYTDYALFGPVCLFLNQYFSEFLPEVYVLYFCTLIACVDMIAYSHQVCRELCQYLKIELFRIKPVPGGEKRMTRSAAQR</sequence>
<evidence type="ECO:0000256" key="11">
    <source>
        <dbReference type="ARBA" id="ARBA00036890"/>
    </source>
</evidence>
<evidence type="ECO:0000256" key="16">
    <source>
        <dbReference type="SAM" id="Phobius"/>
    </source>
</evidence>
<keyword evidence="5 16" id="KW-1133">Transmembrane helix</keyword>
<dbReference type="FunFam" id="1.20.120.1760:FF:000002">
    <property type="entry name" value="Choline/ethanolamine phosphotransferase 1"/>
    <property type="match status" value="1"/>
</dbReference>
<evidence type="ECO:0000256" key="5">
    <source>
        <dbReference type="ARBA" id="ARBA00022989"/>
    </source>
</evidence>
<evidence type="ECO:0000256" key="12">
    <source>
        <dbReference type="ARBA" id="ARBA00037890"/>
    </source>
</evidence>
<evidence type="ECO:0000256" key="15">
    <source>
        <dbReference type="RuleBase" id="RU003750"/>
    </source>
</evidence>
<feature type="transmembrane region" description="Helical" evidence="16">
    <location>
        <begin position="55"/>
        <end position="76"/>
    </location>
</feature>
<keyword evidence="18" id="KW-1185">Reference proteome</keyword>
<dbReference type="InterPro" id="IPR043130">
    <property type="entry name" value="CDP-OH_PTrfase_TM_dom"/>
</dbReference>
<dbReference type="STRING" id="418985.A0A1V9XV92"/>
<evidence type="ECO:0000313" key="18">
    <source>
        <dbReference type="Proteomes" id="UP000192247"/>
    </source>
</evidence>
<dbReference type="Pfam" id="PF01066">
    <property type="entry name" value="CDP-OH_P_transf"/>
    <property type="match status" value="1"/>
</dbReference>
<keyword evidence="7" id="KW-0444">Lipid biosynthesis</keyword>
<evidence type="ECO:0000256" key="14">
    <source>
        <dbReference type="ARBA" id="ARBA00048570"/>
    </source>
</evidence>
<comment type="catalytic activity">
    <reaction evidence="11">
        <text>1-hexadecanoyl-2-(9Z-octadecenoyl)-sn-glycerol + CDP-choline = 1-hexadecanoyl-2-(9Z-octadecenoyl)-sn-glycero-3-phosphocholine + CMP + H(+)</text>
        <dbReference type="Rhea" id="RHEA:54244"/>
        <dbReference type="ChEBI" id="CHEBI:15378"/>
        <dbReference type="ChEBI" id="CHEBI:58779"/>
        <dbReference type="ChEBI" id="CHEBI:60377"/>
        <dbReference type="ChEBI" id="CHEBI:73001"/>
        <dbReference type="ChEBI" id="CHEBI:75466"/>
    </reaction>
    <physiologicalReaction direction="left-to-right" evidence="11">
        <dbReference type="Rhea" id="RHEA:54245"/>
    </physiologicalReaction>
</comment>
<comment type="similarity">
    <text evidence="2 15">Belongs to the CDP-alcohol phosphatidyltransferase class-I family.</text>
</comment>
<evidence type="ECO:0000256" key="13">
    <source>
        <dbReference type="ARBA" id="ARBA00038987"/>
    </source>
</evidence>
<keyword evidence="6 16" id="KW-0472">Membrane</keyword>
<dbReference type="GO" id="GO:0004307">
    <property type="term" value="F:ethanolaminephosphotransferase activity"/>
    <property type="evidence" value="ECO:0007669"/>
    <property type="project" value="TreeGrafter"/>
</dbReference>
<feature type="transmembrane region" description="Helical" evidence="16">
    <location>
        <begin position="186"/>
        <end position="205"/>
    </location>
</feature>
<accession>A0A1V9XV92</accession>
<dbReference type="InterPro" id="IPR014472">
    <property type="entry name" value="CHOPT"/>
</dbReference>
<feature type="transmembrane region" description="Helical" evidence="16">
    <location>
        <begin position="284"/>
        <end position="304"/>
    </location>
</feature>
<feature type="transmembrane region" description="Helical" evidence="16">
    <location>
        <begin position="338"/>
        <end position="355"/>
    </location>
</feature>
<organism evidence="17 18">
    <name type="scientific">Tropilaelaps mercedesae</name>
    <dbReference type="NCBI Taxonomy" id="418985"/>
    <lineage>
        <taxon>Eukaryota</taxon>
        <taxon>Metazoa</taxon>
        <taxon>Ecdysozoa</taxon>
        <taxon>Arthropoda</taxon>
        <taxon>Chelicerata</taxon>
        <taxon>Arachnida</taxon>
        <taxon>Acari</taxon>
        <taxon>Parasitiformes</taxon>
        <taxon>Mesostigmata</taxon>
        <taxon>Gamasina</taxon>
        <taxon>Dermanyssoidea</taxon>
        <taxon>Laelapidae</taxon>
        <taxon>Tropilaelaps</taxon>
    </lineage>
</organism>
<dbReference type="InterPro" id="IPR048254">
    <property type="entry name" value="CDP_ALCOHOL_P_TRANSF_CS"/>
</dbReference>
<comment type="subcellular location">
    <subcellularLocation>
        <location evidence="1">Membrane</location>
        <topology evidence="1">Multi-pass membrane protein</topology>
    </subcellularLocation>
</comment>
<dbReference type="GO" id="GO:0004142">
    <property type="term" value="F:diacylglycerol cholinephosphotransferase activity"/>
    <property type="evidence" value="ECO:0007669"/>
    <property type="project" value="UniProtKB-EC"/>
</dbReference>
<dbReference type="PANTHER" id="PTHR10414:SF37">
    <property type="entry name" value="BB IN A BOXCAR, ISOFORM C"/>
    <property type="match status" value="1"/>
</dbReference>
<evidence type="ECO:0000256" key="6">
    <source>
        <dbReference type="ARBA" id="ARBA00023136"/>
    </source>
</evidence>
<dbReference type="OrthoDB" id="196717at2759"/>
<keyword evidence="7" id="KW-0594">Phospholipid biosynthesis</keyword>
<keyword evidence="8" id="KW-1208">Phospholipid metabolism</keyword>
<comment type="catalytic activity">
    <reaction evidence="9">
        <text>1-hexadecanoyl-2-(4Z,7Z,10Z,13Z,16Z,19Z-docosahexaenoyl)-sn-glycerol + CDP-choline = 1-hexadecanoyl-2-(4Z,7Z,10Z,13Z,16Z,19Z-docosahexaenoyl)-sn-glycero-3-phosphocholine + CMP + H(+)</text>
        <dbReference type="Rhea" id="RHEA:54332"/>
        <dbReference type="ChEBI" id="CHEBI:15378"/>
        <dbReference type="ChEBI" id="CHEBI:58779"/>
        <dbReference type="ChEBI" id="CHEBI:60377"/>
        <dbReference type="ChEBI" id="CHEBI:74963"/>
        <dbReference type="ChEBI" id="CHEBI:82949"/>
    </reaction>
    <physiologicalReaction direction="left-to-right" evidence="9">
        <dbReference type="Rhea" id="RHEA:54333"/>
    </physiologicalReaction>
</comment>
<dbReference type="PIRSF" id="PIRSF015665">
    <property type="entry name" value="CHOPT"/>
    <property type="match status" value="1"/>
</dbReference>
<feature type="transmembrane region" description="Helical" evidence="16">
    <location>
        <begin position="82"/>
        <end position="100"/>
    </location>
</feature>
<reference evidence="17 18" key="1">
    <citation type="journal article" date="2017" name="Gigascience">
        <title>Draft genome of the honey bee ectoparasitic mite, Tropilaelaps mercedesae, is shaped by the parasitic life history.</title>
        <authorList>
            <person name="Dong X."/>
            <person name="Armstrong S.D."/>
            <person name="Xia D."/>
            <person name="Makepeace B.L."/>
            <person name="Darby A.C."/>
            <person name="Kadowaki T."/>
        </authorList>
    </citation>
    <scope>NUCLEOTIDE SEQUENCE [LARGE SCALE GENOMIC DNA]</scope>
    <source>
        <strain evidence="17">Wuxi-XJTLU</strain>
    </source>
</reference>
<evidence type="ECO:0000256" key="8">
    <source>
        <dbReference type="ARBA" id="ARBA00023264"/>
    </source>
</evidence>
<dbReference type="EMBL" id="MNPL01003577">
    <property type="protein sequence ID" value="OQR77410.1"/>
    <property type="molecule type" value="Genomic_DNA"/>
</dbReference>
<feature type="transmembrane region" description="Helical" evidence="16">
    <location>
        <begin position="149"/>
        <end position="174"/>
    </location>
</feature>
<comment type="caution">
    <text evidence="17">The sequence shown here is derived from an EMBL/GenBank/DDBJ whole genome shotgun (WGS) entry which is preliminary data.</text>
</comment>
<comment type="pathway">
    <text evidence="12">Phospholipid metabolism; phosphatidylcholine biosynthesis; phosphatidylcholine from phosphocholine: step 2/2.</text>
</comment>
<dbReference type="GO" id="GO:0006646">
    <property type="term" value="P:phosphatidylethanolamine biosynthetic process"/>
    <property type="evidence" value="ECO:0007669"/>
    <property type="project" value="TreeGrafter"/>
</dbReference>
<dbReference type="InParanoid" id="A0A1V9XV92"/>